<comment type="caution">
    <text evidence="5">The sequence shown here is derived from an EMBL/GenBank/DDBJ whole genome shotgun (WGS) entry which is preliminary data.</text>
</comment>
<name>A0A074JWA9_9RHOB</name>
<evidence type="ECO:0000313" key="5">
    <source>
        <dbReference type="EMBL" id="KEO60774.1"/>
    </source>
</evidence>
<keyword evidence="2" id="KW-0479">Metal-binding</keyword>
<dbReference type="Gene3D" id="3.20.20.60">
    <property type="entry name" value="Phosphoenolpyruvate-binding domains"/>
    <property type="match status" value="1"/>
</dbReference>
<dbReference type="PANTHER" id="PTHR30502">
    <property type="entry name" value="2-KETO-3-DEOXY-L-RHAMNONATE ALDOLASE"/>
    <property type="match status" value="1"/>
</dbReference>
<dbReference type="GO" id="GO:0005737">
    <property type="term" value="C:cytoplasm"/>
    <property type="evidence" value="ECO:0007669"/>
    <property type="project" value="TreeGrafter"/>
</dbReference>
<dbReference type="GO" id="GO:0016832">
    <property type="term" value="F:aldehyde-lyase activity"/>
    <property type="evidence" value="ECO:0007669"/>
    <property type="project" value="TreeGrafter"/>
</dbReference>
<dbReference type="RefSeq" id="WP_038129089.1">
    <property type="nucleotide sequence ID" value="NZ_AUNB01000015.1"/>
</dbReference>
<dbReference type="Pfam" id="PF03328">
    <property type="entry name" value="HpcH_HpaI"/>
    <property type="match status" value="1"/>
</dbReference>
<dbReference type="InterPro" id="IPR015813">
    <property type="entry name" value="Pyrv/PenolPyrv_kinase-like_dom"/>
</dbReference>
<keyword evidence="3" id="KW-0456">Lyase</keyword>
<dbReference type="InterPro" id="IPR050251">
    <property type="entry name" value="HpcH-HpaI_aldolase"/>
</dbReference>
<organism evidence="5 6">
    <name type="scientific">Thioclava indica</name>
    <dbReference type="NCBI Taxonomy" id="1353528"/>
    <lineage>
        <taxon>Bacteria</taxon>
        <taxon>Pseudomonadati</taxon>
        <taxon>Pseudomonadota</taxon>
        <taxon>Alphaproteobacteria</taxon>
        <taxon>Rhodobacterales</taxon>
        <taxon>Paracoccaceae</taxon>
        <taxon>Thioclava</taxon>
    </lineage>
</organism>
<gene>
    <name evidence="5" type="ORF">DT23_12475</name>
</gene>
<comment type="similarity">
    <text evidence="1">Belongs to the HpcH/HpaI aldolase family.</text>
</comment>
<dbReference type="InterPro" id="IPR040442">
    <property type="entry name" value="Pyrv_kinase-like_dom_sf"/>
</dbReference>
<dbReference type="eggNOG" id="COG3836">
    <property type="taxonomic scope" value="Bacteria"/>
</dbReference>
<reference evidence="5 6" key="1">
    <citation type="journal article" date="2015" name="Antonie Van Leeuwenhoek">
        <title>Thioclava indica sp. nov., isolated from surface seawater of the Indian Ocean.</title>
        <authorList>
            <person name="Liu Y."/>
            <person name="Lai Q."/>
            <person name="Du J."/>
            <person name="Xu H."/>
            <person name="Jiang L."/>
            <person name="Shao Z."/>
        </authorList>
    </citation>
    <scope>NUCLEOTIDE SEQUENCE [LARGE SCALE GENOMIC DNA]</scope>
    <source>
        <strain evidence="5 6">DT23-4</strain>
    </source>
</reference>
<dbReference type="AlphaFoldDB" id="A0A074JWA9"/>
<sequence>MTFFNALRSKTPLVGTFIKTPHHSVVEALGGSGLDFFILDGEHSTFGIAEIDRSVLAARYVQKPVLVRLTDDRPADILRVLDVGADGFLIPHVTSGDQAAAIVRAANYGENGRGYSATNRAGEYGRRSMPDHLAASTNPVIIPQIEDPVAVDNIEEIAAIEGITALFVGPADLAVAYGVNDLKSPRVTQAVDHVIAVATKAGLPVATFAPSMADASTLFARGISVVAVASEHKPMQDFFSVGAVSAAKADGATS</sequence>
<evidence type="ECO:0000256" key="1">
    <source>
        <dbReference type="ARBA" id="ARBA00005568"/>
    </source>
</evidence>
<dbReference type="STRING" id="1353528.DT23_12475"/>
<evidence type="ECO:0000256" key="2">
    <source>
        <dbReference type="ARBA" id="ARBA00022723"/>
    </source>
</evidence>
<evidence type="ECO:0000313" key="6">
    <source>
        <dbReference type="Proteomes" id="UP000027471"/>
    </source>
</evidence>
<dbReference type="PANTHER" id="PTHR30502:SF0">
    <property type="entry name" value="PHOSPHOENOLPYRUVATE CARBOXYLASE FAMILY PROTEIN"/>
    <property type="match status" value="1"/>
</dbReference>
<dbReference type="SUPFAM" id="SSF51621">
    <property type="entry name" value="Phosphoenolpyruvate/pyruvate domain"/>
    <property type="match status" value="1"/>
</dbReference>
<evidence type="ECO:0000259" key="4">
    <source>
        <dbReference type="Pfam" id="PF03328"/>
    </source>
</evidence>
<dbReference type="Proteomes" id="UP000027471">
    <property type="component" value="Unassembled WGS sequence"/>
</dbReference>
<accession>A0A074JWA9</accession>
<protein>
    <recommendedName>
        <fullName evidence="4">HpcH/HpaI aldolase/citrate lyase domain-containing protein</fullName>
    </recommendedName>
</protein>
<dbReference type="InterPro" id="IPR005000">
    <property type="entry name" value="Aldolase/citrate-lyase_domain"/>
</dbReference>
<dbReference type="EMBL" id="AUNB01000015">
    <property type="protein sequence ID" value="KEO60774.1"/>
    <property type="molecule type" value="Genomic_DNA"/>
</dbReference>
<feature type="domain" description="HpcH/HpaI aldolase/citrate lyase" evidence="4">
    <location>
        <begin position="15"/>
        <end position="233"/>
    </location>
</feature>
<keyword evidence="6" id="KW-1185">Reference proteome</keyword>
<evidence type="ECO:0000256" key="3">
    <source>
        <dbReference type="ARBA" id="ARBA00023239"/>
    </source>
</evidence>
<dbReference type="OrthoDB" id="9802624at2"/>
<dbReference type="GO" id="GO:0046872">
    <property type="term" value="F:metal ion binding"/>
    <property type="evidence" value="ECO:0007669"/>
    <property type="project" value="UniProtKB-KW"/>
</dbReference>
<proteinExistence type="inferred from homology"/>